<sequence>MSIRFYHEDPSVLHVGCEPPRAYYIPFSDIKAALEGDRERSDMLRNLNGIWDFKYCESIDGLGGEELLSAERLPELAKIAEPDKISVPSCWQCKGYDTHNYVNTRYPFPFDPPYVPHNNPCAMYEKRVNMQPKEGFRQYINFEGVDSCFYLWINGSFAGYSQVSHSVSEFDITEYLKKGRNRINVLVFKWCDGSYLEDQDKFRMSGIFRDVYILERPEGHIKDLFIKTAVDGTISVTADAYAEYELYDGDKLVSSASGREAVMRVEEPRLWTAETPYLYTLVIKSGGEYIVQKTGIREITIEHGVVLLNGRKFKLRGANRHDSDPKTGYTISREQALADLTLMKQSNINAVRTSHYPNAPWFTELCDELGFYACAEADIEAHGVCSFYGGSQDKTFGLIAQDDMFKEAILDRVQRNVIRDKNRCSVIIWSLGNEAGFGGNFESAGRWVKEYDPSRPTHYESSVHETLGHKNDTNMLDLYSTMYAPPESIVEYFRDRKNKKPYIMCEFLHAMGNGPGGIYDYLDLIDKYDGFVGGFVWEWCDHAVYMGKKNGREVYFYGGDFGETVHDGNFCVDGLVYPDRTPHTGLYEYKNAIRPIRAVLHPKKGEIEFENRLDFSDVSELYRVAYEISRNGESVGEGELELPHIEPHGSVRLPLPEAPSDGDCYILLRYITKNETALVPEGHFAGFDQLRLSKGTAFVLPDNTEDTELAVSESSSSIIIEGASFRYVLDKRTGLFSSAAVNGREMFERPAEWNIMRAPTDNDRNVARQWIDAGYDRAVVRVYGTNVRPADEGVEIDADINISAVQMRSILRLGMKCIVRRDGAVTVSVKAVFNSDTPYIELPFLPRFGIRMFLPKKYGKVRYYGFGPYESYSDKHIASYMGLFESDTADMHEDYIKPQENGSHCGCGFLSVTDGDGSGIEMYGKKFSFNASEYTQEELMRKAHNFELEKCGSTVLCVDHRQCGIGSNSCGPALPDKEKLKDKFKWSISIRFK</sequence>
<comment type="caution">
    <text evidence="8">The sequence shown here is derived from an EMBL/GenBank/DDBJ whole genome shotgun (WGS) entry which is preliminary data.</text>
</comment>
<dbReference type="InterPro" id="IPR008979">
    <property type="entry name" value="Galactose-bd-like_sf"/>
</dbReference>
<dbReference type="GO" id="GO:0005990">
    <property type="term" value="P:lactose catabolic process"/>
    <property type="evidence" value="ECO:0007669"/>
    <property type="project" value="TreeGrafter"/>
</dbReference>
<dbReference type="Pfam" id="PF02929">
    <property type="entry name" value="Bgal_small_N"/>
    <property type="match status" value="1"/>
</dbReference>
<dbReference type="InterPro" id="IPR004199">
    <property type="entry name" value="B-gal_small/dom_5"/>
</dbReference>
<dbReference type="AlphaFoldDB" id="A0A9D1MAM4"/>
<dbReference type="GO" id="GO:0004565">
    <property type="term" value="F:beta-galactosidase activity"/>
    <property type="evidence" value="ECO:0007669"/>
    <property type="project" value="UniProtKB-EC"/>
</dbReference>
<dbReference type="Pfam" id="PF02836">
    <property type="entry name" value="Glyco_hydro_2_C"/>
    <property type="match status" value="1"/>
</dbReference>
<dbReference type="InterPro" id="IPR006102">
    <property type="entry name" value="Ig-like_GH2"/>
</dbReference>
<accession>A0A9D1MAM4</accession>
<dbReference type="Pfam" id="PF00703">
    <property type="entry name" value="Glyco_hydro_2"/>
    <property type="match status" value="1"/>
</dbReference>
<comment type="catalytic activity">
    <reaction evidence="1">
        <text>Hydrolysis of terminal non-reducing beta-D-galactose residues in beta-D-galactosides.</text>
        <dbReference type="EC" id="3.2.1.23"/>
    </reaction>
</comment>
<dbReference type="GO" id="GO:0030246">
    <property type="term" value="F:carbohydrate binding"/>
    <property type="evidence" value="ECO:0007669"/>
    <property type="project" value="InterPro"/>
</dbReference>
<dbReference type="InterPro" id="IPR013783">
    <property type="entry name" value="Ig-like_fold"/>
</dbReference>
<dbReference type="GO" id="GO:0009341">
    <property type="term" value="C:beta-galactosidase complex"/>
    <property type="evidence" value="ECO:0007669"/>
    <property type="project" value="InterPro"/>
</dbReference>
<dbReference type="SUPFAM" id="SSF49785">
    <property type="entry name" value="Galactose-binding domain-like"/>
    <property type="match status" value="1"/>
</dbReference>
<keyword evidence="5" id="KW-0326">Glycosidase</keyword>
<reference evidence="8" key="1">
    <citation type="submission" date="2020-10" db="EMBL/GenBank/DDBJ databases">
        <authorList>
            <person name="Gilroy R."/>
        </authorList>
    </citation>
    <scope>NUCLEOTIDE SEQUENCE</scope>
    <source>
        <strain evidence="8">USAMLcec3-3695</strain>
    </source>
</reference>
<dbReference type="Proteomes" id="UP000824109">
    <property type="component" value="Unassembled WGS sequence"/>
</dbReference>
<dbReference type="SUPFAM" id="SSF49303">
    <property type="entry name" value="beta-Galactosidase/glucuronidase domain"/>
    <property type="match status" value="2"/>
</dbReference>
<dbReference type="InterPro" id="IPR006101">
    <property type="entry name" value="Glyco_hydro_2"/>
</dbReference>
<dbReference type="PANTHER" id="PTHR46323:SF2">
    <property type="entry name" value="BETA-GALACTOSIDASE"/>
    <property type="match status" value="1"/>
</dbReference>
<evidence type="ECO:0000256" key="4">
    <source>
        <dbReference type="ARBA" id="ARBA00022801"/>
    </source>
</evidence>
<dbReference type="InterPro" id="IPR036156">
    <property type="entry name" value="Beta-gal/glucu_dom_sf"/>
</dbReference>
<dbReference type="InterPro" id="IPR006104">
    <property type="entry name" value="Glyco_hydro_2_N"/>
</dbReference>
<dbReference type="Pfam" id="PF16353">
    <property type="entry name" value="LacZ_4"/>
    <property type="match status" value="1"/>
</dbReference>
<dbReference type="PRINTS" id="PR00132">
    <property type="entry name" value="GLHYDRLASE2"/>
</dbReference>
<dbReference type="InterPro" id="IPR032312">
    <property type="entry name" value="LacZ_4"/>
</dbReference>
<dbReference type="Gene3D" id="2.60.40.10">
    <property type="entry name" value="Immunoglobulins"/>
    <property type="match status" value="2"/>
</dbReference>
<dbReference type="Pfam" id="PF02837">
    <property type="entry name" value="Glyco_hydro_2_N"/>
    <property type="match status" value="1"/>
</dbReference>
<dbReference type="Gene3D" id="3.20.20.80">
    <property type="entry name" value="Glycosidases"/>
    <property type="match status" value="1"/>
</dbReference>
<dbReference type="SMART" id="SM01038">
    <property type="entry name" value="Bgal_small_N"/>
    <property type="match status" value="1"/>
</dbReference>
<evidence type="ECO:0000256" key="6">
    <source>
        <dbReference type="ARBA" id="ARBA00032230"/>
    </source>
</evidence>
<evidence type="ECO:0000313" key="8">
    <source>
        <dbReference type="EMBL" id="HIU56747.1"/>
    </source>
</evidence>
<dbReference type="EC" id="3.2.1.23" evidence="3"/>
<dbReference type="InterPro" id="IPR050347">
    <property type="entry name" value="Bact_Beta-galactosidase"/>
</dbReference>
<reference evidence="8" key="2">
    <citation type="journal article" date="2021" name="PeerJ">
        <title>Extensive microbial diversity within the chicken gut microbiome revealed by metagenomics and culture.</title>
        <authorList>
            <person name="Gilroy R."/>
            <person name="Ravi A."/>
            <person name="Getino M."/>
            <person name="Pursley I."/>
            <person name="Horton D.L."/>
            <person name="Alikhan N.F."/>
            <person name="Baker D."/>
            <person name="Gharbi K."/>
            <person name="Hall N."/>
            <person name="Watson M."/>
            <person name="Adriaenssens E.M."/>
            <person name="Foster-Nyarko E."/>
            <person name="Jarju S."/>
            <person name="Secka A."/>
            <person name="Antonio M."/>
            <person name="Oren A."/>
            <person name="Chaudhuri R.R."/>
            <person name="La Ragione R."/>
            <person name="Hildebrand F."/>
            <person name="Pallen M.J."/>
        </authorList>
    </citation>
    <scope>NUCLEOTIDE SEQUENCE</scope>
    <source>
        <strain evidence="8">USAMLcec3-3695</strain>
    </source>
</reference>
<evidence type="ECO:0000256" key="3">
    <source>
        <dbReference type="ARBA" id="ARBA00012756"/>
    </source>
</evidence>
<dbReference type="Gene3D" id="2.70.98.10">
    <property type="match status" value="1"/>
</dbReference>
<proteinExistence type="inferred from homology"/>
<evidence type="ECO:0000259" key="7">
    <source>
        <dbReference type="SMART" id="SM01038"/>
    </source>
</evidence>
<dbReference type="Gene3D" id="2.60.120.260">
    <property type="entry name" value="Galactose-binding domain-like"/>
    <property type="match status" value="1"/>
</dbReference>
<evidence type="ECO:0000256" key="2">
    <source>
        <dbReference type="ARBA" id="ARBA00007401"/>
    </source>
</evidence>
<name>A0A9D1MAM4_9FIRM</name>
<dbReference type="SUPFAM" id="SSF74650">
    <property type="entry name" value="Galactose mutarotase-like"/>
    <property type="match status" value="1"/>
</dbReference>
<evidence type="ECO:0000256" key="1">
    <source>
        <dbReference type="ARBA" id="ARBA00001412"/>
    </source>
</evidence>
<dbReference type="EMBL" id="DVNB01000029">
    <property type="protein sequence ID" value="HIU56747.1"/>
    <property type="molecule type" value="Genomic_DNA"/>
</dbReference>
<protein>
    <recommendedName>
        <fullName evidence="3">beta-galactosidase</fullName>
        <ecNumber evidence="3">3.2.1.23</ecNumber>
    </recommendedName>
    <alternativeName>
        <fullName evidence="6">Lactase</fullName>
    </alternativeName>
</protein>
<gene>
    <name evidence="8" type="ORF">IAA61_02910</name>
</gene>
<keyword evidence="4" id="KW-0378">Hydrolase</keyword>
<dbReference type="InterPro" id="IPR011013">
    <property type="entry name" value="Gal_mutarotase_sf_dom"/>
</dbReference>
<organism evidence="8 9">
    <name type="scientific">Candidatus Ornithomonoglobus merdipullorum</name>
    <dbReference type="NCBI Taxonomy" id="2840895"/>
    <lineage>
        <taxon>Bacteria</taxon>
        <taxon>Bacillati</taxon>
        <taxon>Bacillota</taxon>
        <taxon>Clostridia</taxon>
        <taxon>Candidatus Ornithomonoglobus</taxon>
    </lineage>
</organism>
<feature type="domain" description="Beta galactosidase small chain/" evidence="7">
    <location>
        <begin position="719"/>
        <end position="991"/>
    </location>
</feature>
<dbReference type="InterPro" id="IPR014718">
    <property type="entry name" value="GH-type_carb-bd"/>
</dbReference>
<dbReference type="PANTHER" id="PTHR46323">
    <property type="entry name" value="BETA-GALACTOSIDASE"/>
    <property type="match status" value="1"/>
</dbReference>
<comment type="similarity">
    <text evidence="2">Belongs to the glycosyl hydrolase 2 family.</text>
</comment>
<dbReference type="SUPFAM" id="SSF51445">
    <property type="entry name" value="(Trans)glycosidases"/>
    <property type="match status" value="1"/>
</dbReference>
<evidence type="ECO:0000256" key="5">
    <source>
        <dbReference type="ARBA" id="ARBA00023295"/>
    </source>
</evidence>
<dbReference type="InterPro" id="IPR017853">
    <property type="entry name" value="GH"/>
</dbReference>
<evidence type="ECO:0000313" key="9">
    <source>
        <dbReference type="Proteomes" id="UP000824109"/>
    </source>
</evidence>
<dbReference type="InterPro" id="IPR006103">
    <property type="entry name" value="Glyco_hydro_2_cat"/>
</dbReference>